<organism evidence="2">
    <name type="scientific">Vecturithrix granuli</name>
    <dbReference type="NCBI Taxonomy" id="1499967"/>
    <lineage>
        <taxon>Bacteria</taxon>
        <taxon>Candidatus Moduliflexota</taxon>
        <taxon>Candidatus Vecturitrichia</taxon>
        <taxon>Candidatus Vecturitrichales</taxon>
        <taxon>Candidatus Vecturitrichaceae</taxon>
        <taxon>Candidatus Vecturithrix</taxon>
    </lineage>
</organism>
<dbReference type="PROSITE" id="PS50104">
    <property type="entry name" value="TIR"/>
    <property type="match status" value="1"/>
</dbReference>
<dbReference type="SMART" id="SM00255">
    <property type="entry name" value="TIR"/>
    <property type="match status" value="1"/>
</dbReference>
<dbReference type="STRING" id="1499967.U27_05341"/>
<dbReference type="Pfam" id="PF13676">
    <property type="entry name" value="TIR_2"/>
    <property type="match status" value="1"/>
</dbReference>
<accession>A0A081C1B2</accession>
<dbReference type="InterPro" id="IPR000157">
    <property type="entry name" value="TIR_dom"/>
</dbReference>
<dbReference type="EMBL" id="DF820467">
    <property type="protein sequence ID" value="GAK58367.1"/>
    <property type="molecule type" value="Genomic_DNA"/>
</dbReference>
<sequence length="450" mass="50777">MDRYLQSMEIPEIFISYSWRDESLTITEALDAFLQAQGITVVRDNRDIGYKGLIKEYMQQLGKGKYVVVVLSDAYFKSKSCMFELLELSRQEGLYDRIFPVTVEGLSIYEAEDLLRYARYWDEKVEHLQQEIKSTPNIANLQGITDDLNLYVEIRQNISRLIDFLRNINTHPLKGSNFEPLLQAIRTKMAQDRTIPVSVEKEVKPMELTVSLRRQIIEFFLSIPDIYNPGKPQALVQSANLDSQLLNQISFAGAPGQFFNLLLPILIQYGRLNDGRYALQAVLEAAKQFVGPDRKAVCDNLIRELGWIPVGGNATFDGVSFGHANKFINKVTNAGDLVQADDITITKTATTQTEMPIAEVLKLFEQMLTTVNDVEGVSRRKKIEAEAEVKKAIAEIEEPEQGKEPDKRTIANHLKKATETLKEAGATTLQAAMFGKLVGQAVEWLGTKYC</sequence>
<dbReference type="SUPFAM" id="SSF52200">
    <property type="entry name" value="Toll/Interleukin receptor TIR domain"/>
    <property type="match status" value="1"/>
</dbReference>
<evidence type="ECO:0000313" key="2">
    <source>
        <dbReference type="EMBL" id="GAK58367.1"/>
    </source>
</evidence>
<reference evidence="2" key="1">
    <citation type="journal article" date="2015" name="PeerJ">
        <title>First genomic representation of candidate bacterial phylum KSB3 points to enhanced environmental sensing as a trigger of wastewater bulking.</title>
        <authorList>
            <person name="Sekiguchi Y."/>
            <person name="Ohashi A."/>
            <person name="Parks D.H."/>
            <person name="Yamauchi T."/>
            <person name="Tyson G.W."/>
            <person name="Hugenholtz P."/>
        </authorList>
    </citation>
    <scope>NUCLEOTIDE SEQUENCE [LARGE SCALE GENOMIC DNA]</scope>
</reference>
<dbReference type="InterPro" id="IPR045437">
    <property type="entry name" value="EAD8"/>
</dbReference>
<dbReference type="AlphaFoldDB" id="A0A081C1B2"/>
<gene>
    <name evidence="2" type="ORF">U27_05341</name>
</gene>
<evidence type="ECO:0000259" key="1">
    <source>
        <dbReference type="PROSITE" id="PS50104"/>
    </source>
</evidence>
<name>A0A081C1B2_VECG1</name>
<protein>
    <submittedName>
        <fullName evidence="2">TIR protein</fullName>
    </submittedName>
</protein>
<dbReference type="Proteomes" id="UP000030661">
    <property type="component" value="Unassembled WGS sequence"/>
</dbReference>
<dbReference type="Pfam" id="PF19961">
    <property type="entry name" value="EAD8"/>
    <property type="match status" value="1"/>
</dbReference>
<keyword evidence="3" id="KW-1185">Reference proteome</keyword>
<dbReference type="GO" id="GO:0007165">
    <property type="term" value="P:signal transduction"/>
    <property type="evidence" value="ECO:0007669"/>
    <property type="project" value="InterPro"/>
</dbReference>
<dbReference type="HOGENOM" id="CLU_607894_0_0_0"/>
<evidence type="ECO:0000313" key="3">
    <source>
        <dbReference type="Proteomes" id="UP000030661"/>
    </source>
</evidence>
<dbReference type="InterPro" id="IPR035897">
    <property type="entry name" value="Toll_tir_struct_dom_sf"/>
</dbReference>
<feature type="domain" description="TIR" evidence="1">
    <location>
        <begin position="9"/>
        <end position="136"/>
    </location>
</feature>
<proteinExistence type="predicted"/>
<dbReference type="Gene3D" id="3.40.50.10140">
    <property type="entry name" value="Toll/interleukin-1 receptor homology (TIR) domain"/>
    <property type="match status" value="1"/>
</dbReference>
<dbReference type="eggNOG" id="COG1611">
    <property type="taxonomic scope" value="Bacteria"/>
</dbReference>